<evidence type="ECO:0000313" key="8">
    <source>
        <dbReference type="Proteomes" id="UP001149090"/>
    </source>
</evidence>
<evidence type="ECO:0000256" key="4">
    <source>
        <dbReference type="ARBA" id="ARBA00022679"/>
    </source>
</evidence>
<dbReference type="GO" id="GO:0030170">
    <property type="term" value="F:pyridoxal phosphate binding"/>
    <property type="evidence" value="ECO:0007669"/>
    <property type="project" value="InterPro"/>
</dbReference>
<dbReference type="CDD" id="cd00609">
    <property type="entry name" value="AAT_like"/>
    <property type="match status" value="1"/>
</dbReference>
<dbReference type="InterPro" id="IPR050596">
    <property type="entry name" value="AspAT/PAT-like"/>
</dbReference>
<dbReference type="OrthoDB" id="7042322at2759"/>
<sequence length="386" mass="43742">MSEVIKNQVIIPPIDAINKRRKELEATGIDIINLGQGIVDFSPPEEILQEVAKEPGLFDYTPDPGLFSLRSEVAKRLGPPCKTEEIVITSGANFAFLLAATTLFNPGDAIGIFSPYYFNHQMVLSSLRLECVEIEPNDSYEYDLDQLEKITEEKKLKAIVLVSPCNPSGKVFGKAELEKIAKVCVKNQIFLLMDEVYKDFVYEDGLADKIPFAHTLEGMGDLAINLGSFSKLYGMMGYRVGWLRMPLKFIDQVIKVQDMSVICACHFSQRVALKILQKNPKFTYDYLPILKDRREKVLDRLEKSGLFEIFPSGGALFIWFRPKNMDVSADQEVFNILEKKHVCIVSGAAFGKAWKSWFRFSFGRCNVDILLEGANRLIEYFSELDK</sequence>
<gene>
    <name evidence="7" type="ORF">M0811_03964</name>
</gene>
<organism evidence="7 8">
    <name type="scientific">Anaeramoeba ignava</name>
    <name type="common">Anaerobic marine amoeba</name>
    <dbReference type="NCBI Taxonomy" id="1746090"/>
    <lineage>
        <taxon>Eukaryota</taxon>
        <taxon>Metamonada</taxon>
        <taxon>Anaeramoebidae</taxon>
        <taxon>Anaeramoeba</taxon>
    </lineage>
</organism>
<dbReference type="Proteomes" id="UP001149090">
    <property type="component" value="Unassembled WGS sequence"/>
</dbReference>
<feature type="domain" description="Aminotransferase class I/classII large" evidence="6">
    <location>
        <begin position="30"/>
        <end position="363"/>
    </location>
</feature>
<evidence type="ECO:0000256" key="2">
    <source>
        <dbReference type="ARBA" id="ARBA00007441"/>
    </source>
</evidence>
<dbReference type="OMA" id="CVITDDI"/>
<dbReference type="InterPro" id="IPR015424">
    <property type="entry name" value="PyrdxlP-dep_Trfase"/>
</dbReference>
<name>A0A9Q0LYK6_ANAIG</name>
<dbReference type="SUPFAM" id="SSF53383">
    <property type="entry name" value="PLP-dependent transferases"/>
    <property type="match status" value="1"/>
</dbReference>
<comment type="caution">
    <text evidence="7">The sequence shown here is derived from an EMBL/GenBank/DDBJ whole genome shotgun (WGS) entry which is preliminary data.</text>
</comment>
<keyword evidence="5" id="KW-0663">Pyridoxal phosphate</keyword>
<protein>
    <submittedName>
        <fullName evidence="7">Aspartate aminotransferase</fullName>
    </submittedName>
</protein>
<evidence type="ECO:0000313" key="7">
    <source>
        <dbReference type="EMBL" id="KAJ5079655.1"/>
    </source>
</evidence>
<comment type="similarity">
    <text evidence="2">Belongs to the class-I pyridoxal-phosphate-dependent aminotransferase family.</text>
</comment>
<evidence type="ECO:0000256" key="1">
    <source>
        <dbReference type="ARBA" id="ARBA00001933"/>
    </source>
</evidence>
<dbReference type="InterPro" id="IPR004839">
    <property type="entry name" value="Aminotransferase_I/II_large"/>
</dbReference>
<dbReference type="InterPro" id="IPR004838">
    <property type="entry name" value="NHTrfase_class1_PyrdxlP-BS"/>
</dbReference>
<dbReference type="EMBL" id="JAPDFW010000022">
    <property type="protein sequence ID" value="KAJ5079655.1"/>
    <property type="molecule type" value="Genomic_DNA"/>
</dbReference>
<keyword evidence="3 7" id="KW-0032">Aminotransferase</keyword>
<dbReference type="Pfam" id="PF00155">
    <property type="entry name" value="Aminotran_1_2"/>
    <property type="match status" value="1"/>
</dbReference>
<keyword evidence="8" id="KW-1185">Reference proteome</keyword>
<dbReference type="Gene3D" id="3.40.640.10">
    <property type="entry name" value="Type I PLP-dependent aspartate aminotransferase-like (Major domain)"/>
    <property type="match status" value="1"/>
</dbReference>
<reference evidence="7" key="1">
    <citation type="submission" date="2022-10" db="EMBL/GenBank/DDBJ databases">
        <title>Novel sulphate-reducing endosymbionts in the free-living metamonad Anaeramoeba.</title>
        <authorList>
            <person name="Jerlstrom-Hultqvist J."/>
            <person name="Cepicka I."/>
            <person name="Gallot-Lavallee L."/>
            <person name="Salas-Leiva D."/>
            <person name="Curtis B.A."/>
            <person name="Zahonova K."/>
            <person name="Pipaliya S."/>
            <person name="Dacks J."/>
            <person name="Roger A.J."/>
        </authorList>
    </citation>
    <scope>NUCLEOTIDE SEQUENCE</scope>
    <source>
        <strain evidence="7">BMAN</strain>
    </source>
</reference>
<dbReference type="GO" id="GO:0006520">
    <property type="term" value="P:amino acid metabolic process"/>
    <property type="evidence" value="ECO:0007669"/>
    <property type="project" value="InterPro"/>
</dbReference>
<proteinExistence type="inferred from homology"/>
<evidence type="ECO:0000256" key="5">
    <source>
        <dbReference type="ARBA" id="ARBA00022898"/>
    </source>
</evidence>
<dbReference type="InterPro" id="IPR015421">
    <property type="entry name" value="PyrdxlP-dep_Trfase_major"/>
</dbReference>
<accession>A0A9Q0LYK6</accession>
<comment type="cofactor">
    <cofactor evidence="1">
        <name>pyridoxal 5'-phosphate</name>
        <dbReference type="ChEBI" id="CHEBI:597326"/>
    </cofactor>
</comment>
<evidence type="ECO:0000259" key="6">
    <source>
        <dbReference type="Pfam" id="PF00155"/>
    </source>
</evidence>
<keyword evidence="4" id="KW-0808">Transferase</keyword>
<dbReference type="GO" id="GO:0008483">
    <property type="term" value="F:transaminase activity"/>
    <property type="evidence" value="ECO:0007669"/>
    <property type="project" value="UniProtKB-KW"/>
</dbReference>
<evidence type="ECO:0000256" key="3">
    <source>
        <dbReference type="ARBA" id="ARBA00022576"/>
    </source>
</evidence>
<dbReference type="PROSITE" id="PS00105">
    <property type="entry name" value="AA_TRANSFER_CLASS_1"/>
    <property type="match status" value="1"/>
</dbReference>
<dbReference type="AlphaFoldDB" id="A0A9Q0LYK6"/>
<dbReference type="PANTHER" id="PTHR46383">
    <property type="entry name" value="ASPARTATE AMINOTRANSFERASE"/>
    <property type="match status" value="1"/>
</dbReference>
<dbReference type="PANTHER" id="PTHR46383:SF5">
    <property type="entry name" value="AMINOTRANSFERASE CLASS I_CLASSII DOMAIN-CONTAINING PROTEIN"/>
    <property type="match status" value="1"/>
</dbReference>